<evidence type="ECO:0000313" key="3">
    <source>
        <dbReference type="Proteomes" id="UP000424673"/>
    </source>
</evidence>
<keyword evidence="3" id="KW-1185">Reference proteome</keyword>
<sequence>MSITSQVTNKVQEAQDAVTKASANAAAKAGSIADDVSANYDDTMERAEAALTTVGEQSRDIAEKARSAGEGLKTTVEGAVREQPVTALLLAIAGGFLVGAMWKGRS</sequence>
<accession>A0ABX6EFW9</accession>
<evidence type="ECO:0000313" key="2">
    <source>
        <dbReference type="EMBL" id="QGM93514.1"/>
    </source>
</evidence>
<evidence type="ECO:0000256" key="1">
    <source>
        <dbReference type="SAM" id="Phobius"/>
    </source>
</evidence>
<keyword evidence="1" id="KW-1133">Transmembrane helix</keyword>
<organism evidence="2 3">
    <name type="scientific">Methylocystis rosea</name>
    <dbReference type="NCBI Taxonomy" id="173366"/>
    <lineage>
        <taxon>Bacteria</taxon>
        <taxon>Pseudomonadati</taxon>
        <taxon>Pseudomonadota</taxon>
        <taxon>Alphaproteobacteria</taxon>
        <taxon>Hyphomicrobiales</taxon>
        <taxon>Methylocystaceae</taxon>
        <taxon>Methylocystis</taxon>
    </lineage>
</organism>
<reference evidence="3" key="1">
    <citation type="submission" date="2019-09" db="EMBL/GenBank/DDBJ databases">
        <title>Isolation and complete genome sequencing of Methylocystis species.</title>
        <authorList>
            <person name="Rumah B.L."/>
            <person name="Stead C.E."/>
            <person name="Stevens B.C."/>
            <person name="Minton N.P."/>
            <person name="Grosse-Honebrink A."/>
            <person name="Zhang Y."/>
        </authorList>
    </citation>
    <scope>NUCLEOTIDE SEQUENCE [LARGE SCALE GENOMIC DNA]</scope>
    <source>
        <strain evidence="3">BRCS1</strain>
    </source>
</reference>
<dbReference type="RefSeq" id="WP_154451307.1">
    <property type="nucleotide sequence ID" value="NZ_CP044328.1"/>
</dbReference>
<proteinExistence type="predicted"/>
<keyword evidence="1" id="KW-0812">Transmembrane</keyword>
<feature type="transmembrane region" description="Helical" evidence="1">
    <location>
        <begin position="85"/>
        <end position="102"/>
    </location>
</feature>
<dbReference type="Proteomes" id="UP000424673">
    <property type="component" value="Chromosome"/>
</dbReference>
<reference evidence="2 3" key="2">
    <citation type="journal article" date="2021" name="AMB Express">
        <title>Isolation and characterisation of Methylocystis spp. for poly-3-hydroxybutyrate production using waste methane feedstocks.</title>
        <authorList>
            <person name="Rumah B.L."/>
            <person name="Stead C.E."/>
            <person name="Claxton Stevens B.H."/>
            <person name="Minton N.P."/>
            <person name="Grosse-Honebrink A."/>
            <person name="Zhang Y."/>
        </authorList>
    </citation>
    <scope>NUCLEOTIDE SEQUENCE [LARGE SCALE GENOMIC DNA]</scope>
    <source>
        <strain evidence="2 3">BRCS1</strain>
    </source>
</reference>
<dbReference type="EMBL" id="CP044328">
    <property type="protein sequence ID" value="QGM93514.1"/>
    <property type="molecule type" value="Genomic_DNA"/>
</dbReference>
<name>A0ABX6EFW9_9HYPH</name>
<keyword evidence="1" id="KW-0472">Membrane</keyword>
<gene>
    <name evidence="2" type="ORF">F7D13_05465</name>
</gene>
<evidence type="ECO:0008006" key="4">
    <source>
        <dbReference type="Google" id="ProtNLM"/>
    </source>
</evidence>
<protein>
    <recommendedName>
        <fullName evidence="4">DUF883 family protein</fullName>
    </recommendedName>
</protein>